<gene>
    <name evidence="3" type="primary">LOC103519014</name>
</gene>
<dbReference type="PaxDb" id="121845-A0A1S3DI18"/>
<sequence>MELLYWIPWIRMKIAGLENEENVHWEESLGELSSYLNNCDRESLKQLILLINSRERLKRFLTKLKQYHKRELDKVLKTLTKHVSPRPFRLPRQAVLATFLVNLFTRRRFVFKCRPKKLSRQSMSYGKMYRHLVAQVNAQPEQLNRVRSGLTDKQTHELSKLLIVEEEDEDVGVDNNQDGGGDDVKEGGGDGAKQTEQVK</sequence>
<dbReference type="GeneID" id="103519014"/>
<evidence type="ECO:0000256" key="1">
    <source>
        <dbReference type="SAM" id="MobiDB-lite"/>
    </source>
</evidence>
<dbReference type="KEGG" id="dci:103519014"/>
<accession>A0A1S3DI18</accession>
<feature type="region of interest" description="Disordered" evidence="1">
    <location>
        <begin position="164"/>
        <end position="199"/>
    </location>
</feature>
<dbReference type="RefSeq" id="XP_008482315.2">
    <property type="nucleotide sequence ID" value="XM_008484093.2"/>
</dbReference>
<proteinExistence type="predicted"/>
<organism evidence="2 3">
    <name type="scientific">Diaphorina citri</name>
    <name type="common">Asian citrus psyllid</name>
    <dbReference type="NCBI Taxonomy" id="121845"/>
    <lineage>
        <taxon>Eukaryota</taxon>
        <taxon>Metazoa</taxon>
        <taxon>Ecdysozoa</taxon>
        <taxon>Arthropoda</taxon>
        <taxon>Hexapoda</taxon>
        <taxon>Insecta</taxon>
        <taxon>Pterygota</taxon>
        <taxon>Neoptera</taxon>
        <taxon>Paraneoptera</taxon>
        <taxon>Hemiptera</taxon>
        <taxon>Sternorrhyncha</taxon>
        <taxon>Psylloidea</taxon>
        <taxon>Psyllidae</taxon>
        <taxon>Diaphorininae</taxon>
        <taxon>Diaphorina</taxon>
    </lineage>
</organism>
<protein>
    <submittedName>
        <fullName evidence="3">Uncharacterized protein LOC103519014</fullName>
    </submittedName>
</protein>
<dbReference type="AlphaFoldDB" id="A0A1S3DI18"/>
<dbReference type="Proteomes" id="UP000079169">
    <property type="component" value="Unplaced"/>
</dbReference>
<keyword evidence="2" id="KW-1185">Reference proteome</keyword>
<evidence type="ECO:0000313" key="3">
    <source>
        <dbReference type="RefSeq" id="XP_008482315.2"/>
    </source>
</evidence>
<name>A0A1S3DI18_DIACI</name>
<evidence type="ECO:0000313" key="2">
    <source>
        <dbReference type="Proteomes" id="UP000079169"/>
    </source>
</evidence>
<reference evidence="3" key="1">
    <citation type="submission" date="2025-08" db="UniProtKB">
        <authorList>
            <consortium name="RefSeq"/>
        </authorList>
    </citation>
    <scope>IDENTIFICATION</scope>
</reference>